<dbReference type="Pfam" id="PF01565">
    <property type="entry name" value="FAD_binding_4"/>
    <property type="match status" value="1"/>
</dbReference>
<dbReference type="InterPro" id="IPR006094">
    <property type="entry name" value="Oxid_FAD_bind_N"/>
</dbReference>
<evidence type="ECO:0000259" key="1">
    <source>
        <dbReference type="Pfam" id="PF01565"/>
    </source>
</evidence>
<feature type="domain" description="FAD linked oxidase N-terminal" evidence="1">
    <location>
        <begin position="1"/>
        <end position="65"/>
    </location>
</feature>
<dbReference type="InterPro" id="IPR036318">
    <property type="entry name" value="FAD-bd_PCMH-like_sf"/>
</dbReference>
<dbReference type="AlphaFoldDB" id="A0A438VC72"/>
<dbReference type="EMBL" id="RJGP01001890">
    <property type="protein sequence ID" value="RVZ08183.1"/>
    <property type="molecule type" value="Genomic_DNA"/>
</dbReference>
<proteinExistence type="predicted"/>
<dbReference type="InterPro" id="IPR016169">
    <property type="entry name" value="FAD-bd_PCMH_sub2"/>
</dbReference>
<dbReference type="GO" id="GO:0050660">
    <property type="term" value="F:flavin adenine dinucleotide binding"/>
    <property type="evidence" value="ECO:0007669"/>
    <property type="project" value="InterPro"/>
</dbReference>
<dbReference type="Gene3D" id="3.30.465.10">
    <property type="match status" value="1"/>
</dbReference>
<comment type="caution">
    <text evidence="2">The sequence shown here is derived from an EMBL/GenBank/DDBJ whole genome shotgun (WGS) entry which is preliminary data.</text>
</comment>
<gene>
    <name evidence="2" type="ORF">EC518_16435</name>
</gene>
<organism evidence="2 3">
    <name type="scientific">Helicobacter pylori</name>
    <name type="common">Campylobacter pylori</name>
    <dbReference type="NCBI Taxonomy" id="210"/>
    <lineage>
        <taxon>Bacteria</taxon>
        <taxon>Pseudomonadati</taxon>
        <taxon>Campylobacterota</taxon>
        <taxon>Epsilonproteobacteria</taxon>
        <taxon>Campylobacterales</taxon>
        <taxon>Helicobacteraceae</taxon>
        <taxon>Helicobacter</taxon>
    </lineage>
</organism>
<feature type="non-terminal residue" evidence="2">
    <location>
        <position position="67"/>
    </location>
</feature>
<evidence type="ECO:0000313" key="3">
    <source>
        <dbReference type="Proteomes" id="UP000289022"/>
    </source>
</evidence>
<sequence length="67" mass="7066">DEEEVQKLCVLAKKHGVTLTFRAAGSSLSGQAICDGVLVMVTHFFKDAQILDNAQSIQLSCGVIGSS</sequence>
<dbReference type="Proteomes" id="UP000289022">
    <property type="component" value="Unassembled WGS sequence"/>
</dbReference>
<evidence type="ECO:0000313" key="2">
    <source>
        <dbReference type="EMBL" id="RVZ08183.1"/>
    </source>
</evidence>
<name>A0A438VC72_HELPX</name>
<accession>A0A438VC72</accession>
<reference evidence="2 3" key="1">
    <citation type="submission" date="2018-11" db="EMBL/GenBank/DDBJ databases">
        <title>Genetic determinants and prediction of antibiotic resistance phenotypes in Helicobacter pylori.</title>
        <authorList>
            <person name="Wagner K."/>
        </authorList>
    </citation>
    <scope>NUCLEOTIDE SEQUENCE [LARGE SCALE GENOMIC DNA]</scope>
    <source>
        <strain evidence="2 3">ZH70</strain>
    </source>
</reference>
<dbReference type="SUPFAM" id="SSF56176">
    <property type="entry name" value="FAD-binding/transporter-associated domain-like"/>
    <property type="match status" value="1"/>
</dbReference>
<feature type="non-terminal residue" evidence="2">
    <location>
        <position position="1"/>
    </location>
</feature>
<protein>
    <submittedName>
        <fullName evidence="2">FAD-binding oxidoreductase</fullName>
    </submittedName>
</protein>